<proteinExistence type="predicted"/>
<keyword evidence="1" id="KW-0732">Signal</keyword>
<feature type="chain" id="PRO_5012528654" evidence="1">
    <location>
        <begin position="21"/>
        <end position="265"/>
    </location>
</feature>
<accession>A0A1V6NBN9</accession>
<protein>
    <submittedName>
        <fullName evidence="2">Uncharacterized protein</fullName>
    </submittedName>
</protein>
<keyword evidence="3" id="KW-1185">Reference proteome</keyword>
<dbReference type="Proteomes" id="UP000191408">
    <property type="component" value="Unassembled WGS sequence"/>
</dbReference>
<dbReference type="OrthoDB" id="4478348at2759"/>
<organism evidence="2 3">
    <name type="scientific">Penicillium polonicum</name>
    <dbReference type="NCBI Taxonomy" id="60169"/>
    <lineage>
        <taxon>Eukaryota</taxon>
        <taxon>Fungi</taxon>
        <taxon>Dikarya</taxon>
        <taxon>Ascomycota</taxon>
        <taxon>Pezizomycotina</taxon>
        <taxon>Eurotiomycetes</taxon>
        <taxon>Eurotiomycetidae</taxon>
        <taxon>Eurotiales</taxon>
        <taxon>Aspergillaceae</taxon>
        <taxon>Penicillium</taxon>
    </lineage>
</organism>
<evidence type="ECO:0000313" key="2">
    <source>
        <dbReference type="EMBL" id="OQD62029.1"/>
    </source>
</evidence>
<evidence type="ECO:0000256" key="1">
    <source>
        <dbReference type="SAM" id="SignalP"/>
    </source>
</evidence>
<name>A0A1V6NBN9_PENPO</name>
<dbReference type="EMBL" id="MDYM01000014">
    <property type="protein sequence ID" value="OQD62029.1"/>
    <property type="molecule type" value="Genomic_DNA"/>
</dbReference>
<sequence>MKAFKLLLFIFLSLLDLGQASKLAAPSEMLTMYNTYVLDFVKNGATRTLGPGLDNEALVDFGTFVSHVYRSESFPRTGVFMSKNPQYSQDTLSQISGFLEEKNNYGTDLLLRGGELLPKSHKVILGQLSDVVKSTRGSTAPGFSDAWKAHLPEFKRALAGTQGARLSEMFSVGLKPLFEEAYKGTTLVSSPFPVLDTDVSYDRANWGLTLKANGEGVSTAQGYKTWYVGLRQSKEPNVKSYLNHQKITTTIGRSLTELDTLDSCD</sequence>
<reference evidence="3" key="1">
    <citation type="journal article" date="2017" name="Nat. Microbiol.">
        <title>Global analysis of biosynthetic gene clusters reveals vast potential of secondary metabolite production in Penicillium species.</title>
        <authorList>
            <person name="Nielsen J.C."/>
            <person name="Grijseels S."/>
            <person name="Prigent S."/>
            <person name="Ji B."/>
            <person name="Dainat J."/>
            <person name="Nielsen K.F."/>
            <person name="Frisvad J.C."/>
            <person name="Workman M."/>
            <person name="Nielsen J."/>
        </authorList>
    </citation>
    <scope>NUCLEOTIDE SEQUENCE [LARGE SCALE GENOMIC DNA]</scope>
    <source>
        <strain evidence="3">IBT 4502</strain>
    </source>
</reference>
<dbReference type="AlphaFoldDB" id="A0A1V6NBN9"/>
<comment type="caution">
    <text evidence="2">The sequence shown here is derived from an EMBL/GenBank/DDBJ whole genome shotgun (WGS) entry which is preliminary data.</text>
</comment>
<gene>
    <name evidence="2" type="ORF">PENPOL_c014G01932</name>
</gene>
<feature type="signal peptide" evidence="1">
    <location>
        <begin position="1"/>
        <end position="20"/>
    </location>
</feature>
<evidence type="ECO:0000313" key="3">
    <source>
        <dbReference type="Proteomes" id="UP000191408"/>
    </source>
</evidence>